<feature type="compositionally biased region" description="Acidic residues" evidence="4">
    <location>
        <begin position="457"/>
        <end position="475"/>
    </location>
</feature>
<feature type="region of interest" description="Disordered" evidence="4">
    <location>
        <begin position="1062"/>
        <end position="1184"/>
    </location>
</feature>
<feature type="region of interest" description="Disordered" evidence="4">
    <location>
        <begin position="1"/>
        <end position="597"/>
    </location>
</feature>
<dbReference type="InterPro" id="IPR051651">
    <property type="entry name" value="DMTF1_DNA-bind_reg"/>
</dbReference>
<dbReference type="EMBL" id="JAGPXC010000005">
    <property type="protein sequence ID" value="KAH6653032.1"/>
    <property type="molecule type" value="Genomic_DNA"/>
</dbReference>
<feature type="compositionally biased region" description="Polar residues" evidence="4">
    <location>
        <begin position="553"/>
        <end position="577"/>
    </location>
</feature>
<feature type="compositionally biased region" description="Polar residues" evidence="4">
    <location>
        <begin position="84"/>
        <end position="95"/>
    </location>
</feature>
<dbReference type="GeneID" id="70129099"/>
<dbReference type="GO" id="GO:0000976">
    <property type="term" value="F:transcription cis-regulatory region binding"/>
    <property type="evidence" value="ECO:0007669"/>
    <property type="project" value="TreeGrafter"/>
</dbReference>
<comment type="subcellular location">
    <subcellularLocation>
        <location evidence="1">Nucleus</location>
    </subcellularLocation>
</comment>
<accession>A0A9P8UJ04</accession>
<feature type="compositionally biased region" description="Acidic residues" evidence="4">
    <location>
        <begin position="1166"/>
        <end position="1177"/>
    </location>
</feature>
<dbReference type="CDD" id="cd00167">
    <property type="entry name" value="SANT"/>
    <property type="match status" value="1"/>
</dbReference>
<gene>
    <name evidence="7" type="ORF">BKA67DRAFT_536734</name>
</gene>
<dbReference type="PROSITE" id="PS50090">
    <property type="entry name" value="MYB_LIKE"/>
    <property type="match status" value="1"/>
</dbReference>
<dbReference type="Gene3D" id="1.10.10.60">
    <property type="entry name" value="Homeodomain-like"/>
    <property type="match status" value="1"/>
</dbReference>
<evidence type="ECO:0008006" key="9">
    <source>
        <dbReference type="Google" id="ProtNLM"/>
    </source>
</evidence>
<feature type="compositionally biased region" description="Basic and acidic residues" evidence="4">
    <location>
        <begin position="236"/>
        <end position="248"/>
    </location>
</feature>
<feature type="compositionally biased region" description="Basic residues" evidence="4">
    <location>
        <begin position="208"/>
        <end position="218"/>
    </location>
</feature>
<dbReference type="OrthoDB" id="39591at2759"/>
<dbReference type="Proteomes" id="UP000758603">
    <property type="component" value="Unassembled WGS sequence"/>
</dbReference>
<feature type="compositionally biased region" description="Acidic residues" evidence="4">
    <location>
        <begin position="490"/>
        <end position="510"/>
    </location>
</feature>
<feature type="compositionally biased region" description="Polar residues" evidence="4">
    <location>
        <begin position="629"/>
        <end position="641"/>
    </location>
</feature>
<evidence type="ECO:0000256" key="3">
    <source>
        <dbReference type="ARBA" id="ARBA00023242"/>
    </source>
</evidence>
<evidence type="ECO:0000256" key="1">
    <source>
        <dbReference type="ARBA" id="ARBA00004123"/>
    </source>
</evidence>
<dbReference type="InterPro" id="IPR017930">
    <property type="entry name" value="Myb_dom"/>
</dbReference>
<feature type="domain" description="HTH myb-type" evidence="6">
    <location>
        <begin position="768"/>
        <end position="821"/>
    </location>
</feature>
<reference evidence="7" key="1">
    <citation type="journal article" date="2021" name="Nat. Commun.">
        <title>Genetic determinants of endophytism in the Arabidopsis root mycobiome.</title>
        <authorList>
            <person name="Mesny F."/>
            <person name="Miyauchi S."/>
            <person name="Thiergart T."/>
            <person name="Pickel B."/>
            <person name="Atanasova L."/>
            <person name="Karlsson M."/>
            <person name="Huettel B."/>
            <person name="Barry K.W."/>
            <person name="Haridas S."/>
            <person name="Chen C."/>
            <person name="Bauer D."/>
            <person name="Andreopoulos W."/>
            <person name="Pangilinan J."/>
            <person name="LaButti K."/>
            <person name="Riley R."/>
            <person name="Lipzen A."/>
            <person name="Clum A."/>
            <person name="Drula E."/>
            <person name="Henrissat B."/>
            <person name="Kohler A."/>
            <person name="Grigoriev I.V."/>
            <person name="Martin F.M."/>
            <person name="Hacquard S."/>
        </authorList>
    </citation>
    <scope>NUCLEOTIDE SEQUENCE</scope>
    <source>
        <strain evidence="7">MPI-SDFR-AT-0073</strain>
    </source>
</reference>
<dbReference type="PANTHER" id="PTHR46380:SF2">
    <property type="entry name" value="CYCLIN-D-BINDING MYB-LIKE TRANSCRIPTION FACTOR 1"/>
    <property type="match status" value="1"/>
</dbReference>
<dbReference type="GO" id="GO:0005634">
    <property type="term" value="C:nucleus"/>
    <property type="evidence" value="ECO:0007669"/>
    <property type="project" value="UniProtKB-SubCell"/>
</dbReference>
<feature type="compositionally biased region" description="Basic and acidic residues" evidence="4">
    <location>
        <begin position="100"/>
        <end position="109"/>
    </location>
</feature>
<name>A0A9P8UJ04_9PEZI</name>
<comment type="caution">
    <text evidence="7">The sequence shown here is derived from an EMBL/GenBank/DDBJ whole genome shotgun (WGS) entry which is preliminary data.</text>
</comment>
<dbReference type="SMART" id="SM00717">
    <property type="entry name" value="SANT"/>
    <property type="match status" value="2"/>
</dbReference>
<feature type="region of interest" description="Disordered" evidence="4">
    <location>
        <begin position="613"/>
        <end position="679"/>
    </location>
</feature>
<feature type="domain" description="Myb-like" evidence="5">
    <location>
        <begin position="820"/>
        <end position="893"/>
    </location>
</feature>
<feature type="compositionally biased region" description="Polar residues" evidence="4">
    <location>
        <begin position="21"/>
        <end position="37"/>
    </location>
</feature>
<feature type="compositionally biased region" description="Polar residues" evidence="4">
    <location>
        <begin position="52"/>
        <end position="75"/>
    </location>
</feature>
<evidence type="ECO:0000259" key="6">
    <source>
        <dbReference type="PROSITE" id="PS51294"/>
    </source>
</evidence>
<feature type="compositionally biased region" description="Polar residues" evidence="4">
    <location>
        <begin position="371"/>
        <end position="381"/>
    </location>
</feature>
<keyword evidence="2" id="KW-0238">DNA-binding</keyword>
<evidence type="ECO:0000256" key="4">
    <source>
        <dbReference type="SAM" id="MobiDB-lite"/>
    </source>
</evidence>
<dbReference type="AlphaFoldDB" id="A0A9P8UJ04"/>
<dbReference type="GO" id="GO:0003700">
    <property type="term" value="F:DNA-binding transcription factor activity"/>
    <property type="evidence" value="ECO:0007669"/>
    <property type="project" value="TreeGrafter"/>
</dbReference>
<keyword evidence="8" id="KW-1185">Reference proteome</keyword>
<protein>
    <recommendedName>
        <fullName evidence="9">Myb-like domain-containing protein</fullName>
    </recommendedName>
</protein>
<evidence type="ECO:0000256" key="2">
    <source>
        <dbReference type="ARBA" id="ARBA00023125"/>
    </source>
</evidence>
<evidence type="ECO:0000313" key="8">
    <source>
        <dbReference type="Proteomes" id="UP000758603"/>
    </source>
</evidence>
<dbReference type="PROSITE" id="PS51294">
    <property type="entry name" value="HTH_MYB"/>
    <property type="match status" value="1"/>
</dbReference>
<proteinExistence type="predicted"/>
<dbReference type="Pfam" id="PF13921">
    <property type="entry name" value="Myb_DNA-bind_6"/>
    <property type="match status" value="1"/>
</dbReference>
<feature type="compositionally biased region" description="Polar residues" evidence="4">
    <location>
        <begin position="402"/>
        <end position="421"/>
    </location>
</feature>
<organism evidence="7 8">
    <name type="scientific">Truncatella angustata</name>
    <dbReference type="NCBI Taxonomy" id="152316"/>
    <lineage>
        <taxon>Eukaryota</taxon>
        <taxon>Fungi</taxon>
        <taxon>Dikarya</taxon>
        <taxon>Ascomycota</taxon>
        <taxon>Pezizomycotina</taxon>
        <taxon>Sordariomycetes</taxon>
        <taxon>Xylariomycetidae</taxon>
        <taxon>Amphisphaeriales</taxon>
        <taxon>Sporocadaceae</taxon>
        <taxon>Truncatella</taxon>
    </lineage>
</organism>
<sequence>MGQNTSQLDPGDYEAFESQHFRSQSPTEQSPGGTENPDTSDRGSPQPFAHNIPSSQDFAFSSQVPHSATRSQPISKANRRRPNTKSTFETMSASPEPTMEPEHDMHDTEQDQQVPAPQPAKKKRDRKKKQSLTMASHELGVMPAASESAPEVRAFEPRSSIDFDAASSPLVGEAMPTIGQGHEDGDTVDATLTQLDPDQLQRQEKKDRKERKRAKKAAKHAEQLRSSLLATSPGFDNHDVSNHLEQPREVYLQSEDIEDERVPAGDQEDGNSLMDDPNQLPTPDDEVHHDAHPLNPTFSHDSTTDPALAEESAAQPSQRKRKARDSDKKSRKRRREQSHLSHETSAGNDAINSNSVVGTAGDGTDDWPLPTKQSSPASATGDSRIGEIAREYYSQRYASKDYTPSESNTAAASNKRLNVSGVSPGYADDSPSLARLQRQRPSRSSSPRHLVKHERPEEEEEEEGPAESMDIDANEEQPSTEPHATIVSGADEEPDSVVDESMADDDDNDGDAPSTASGLEKQAHFTSDDLGVDGTVEDDGGQGISEIGESPGPDQQQAFDSPVQPGTTIKPSKSLRQYGSKASTSKKRKAKSSYLERAEQDNVQAFAELPSPAVAAASRKGKAHAKRTTVPTVAGPSSASQRSEKQPKLVSMMGDGSAKKSTATHHPSNAPTPTPTFTHTLPKAATRIKNPSPEDEVTGRFSRDEMRDLNAAIEQWRKNHGLTDQEVIDMVQKNPQRAKSSDFWDYVHYACPKRKRQKIINQVRKTHHNFVARAAWTVEQHQELAAYYEQHGKKYKLLGELINRHPDDVRDRIRNYIVCGDARKKAAWTEDEVAEFVAIVDNALDKIRELRKDDPPNLDRPDDEELVDWSLVSENMGFTRSRLQCRAKWKQIRFKLEGGNIDGKAGHSMEEIIQEARNDFTKMESYDLYLIAKAIKRSGTMADSRIGWHKLRESWYAMEKWNRPALMLAWYRLRHSIPDWKIMSVPEVAKYWMDIYAETKEINVLPEDQLDLDAEYREIKHKVAKIIGDDDARKARHLSIEIDEDESDHEASVDLGEAMEQDELEAVQSEPEGGLEAEDEVPKPQSQSRSKAKAARSSRKAQPTIEQSPVVQPEDFTHDASDSSFISKKRKKAKRAVAQPRSQSAKSTKSKFAKRSLSAGKVVEDVSSDTDADDVEDIPAVLPE</sequence>
<evidence type="ECO:0000259" key="5">
    <source>
        <dbReference type="PROSITE" id="PS50090"/>
    </source>
</evidence>
<feature type="compositionally biased region" description="Polar residues" evidence="4">
    <location>
        <begin position="343"/>
        <end position="357"/>
    </location>
</feature>
<feature type="compositionally biased region" description="Basic residues" evidence="4">
    <location>
        <begin position="120"/>
        <end position="130"/>
    </location>
</feature>
<feature type="compositionally biased region" description="Polar residues" evidence="4">
    <location>
        <begin position="296"/>
        <end position="305"/>
    </location>
</feature>
<dbReference type="RefSeq" id="XP_045957309.1">
    <property type="nucleotide sequence ID" value="XM_046100207.1"/>
</dbReference>
<feature type="compositionally biased region" description="Basic residues" evidence="4">
    <location>
        <begin position="1090"/>
        <end position="1099"/>
    </location>
</feature>
<keyword evidence="3" id="KW-0539">Nucleus</keyword>
<dbReference type="InterPro" id="IPR001005">
    <property type="entry name" value="SANT/Myb"/>
</dbReference>
<evidence type="ECO:0000313" key="7">
    <source>
        <dbReference type="EMBL" id="KAH6653032.1"/>
    </source>
</evidence>
<feature type="compositionally biased region" description="Polar residues" evidence="4">
    <location>
        <begin position="659"/>
        <end position="669"/>
    </location>
</feature>
<feature type="compositionally biased region" description="Basic residues" evidence="4">
    <location>
        <begin position="318"/>
        <end position="336"/>
    </location>
</feature>
<dbReference type="PANTHER" id="PTHR46380">
    <property type="entry name" value="CYCLIN-D-BINDING MYB-LIKE TRANSCRIPTION FACTOR 1"/>
    <property type="match status" value="1"/>
</dbReference>